<evidence type="ECO:0000313" key="3">
    <source>
        <dbReference type="Proteomes" id="UP000239187"/>
    </source>
</evidence>
<keyword evidence="1" id="KW-0472">Membrane</keyword>
<dbReference type="AlphaFoldDB" id="A0A2L0UBM0"/>
<protein>
    <submittedName>
        <fullName evidence="2">Uncharacterized protein</fullName>
    </submittedName>
</protein>
<sequence>MNQWQGLLAQCARGMGFDRGRRRAAYALAGVGVFWAVGLLGGLRILHTASSPMTTLVLLYVMLAVVALSLVVAAAAVAELGRQAAERRRR</sequence>
<dbReference type="Proteomes" id="UP000239187">
    <property type="component" value="Chromosome"/>
</dbReference>
<name>A0A2L0UBM0_9MICC</name>
<evidence type="ECO:0000313" key="2">
    <source>
        <dbReference type="EMBL" id="AUZ86627.1"/>
    </source>
</evidence>
<evidence type="ECO:0000256" key="1">
    <source>
        <dbReference type="SAM" id="Phobius"/>
    </source>
</evidence>
<feature type="transmembrane region" description="Helical" evidence="1">
    <location>
        <begin position="57"/>
        <end position="80"/>
    </location>
</feature>
<dbReference type="EMBL" id="CP024915">
    <property type="protein sequence ID" value="AUZ86627.1"/>
    <property type="molecule type" value="Genomic_DNA"/>
</dbReference>
<organism evidence="2 3">
    <name type="scientific">Arthrobacter agilis</name>
    <dbReference type="NCBI Taxonomy" id="37921"/>
    <lineage>
        <taxon>Bacteria</taxon>
        <taxon>Bacillati</taxon>
        <taxon>Actinomycetota</taxon>
        <taxon>Actinomycetes</taxon>
        <taxon>Micrococcales</taxon>
        <taxon>Micrococcaceae</taxon>
        <taxon>Arthrobacter</taxon>
    </lineage>
</organism>
<keyword evidence="1" id="KW-0812">Transmembrane</keyword>
<accession>A0A2L0UBM0</accession>
<proteinExistence type="predicted"/>
<reference evidence="2 3" key="1">
    <citation type="submission" date="2017-11" db="EMBL/GenBank/DDBJ databases">
        <title>Draft genome of Arthrobacter agilis strain UMCV2, a plant growth-promoting rhizobacterium and biocontrol capacity of phytopathogenic fungi.</title>
        <authorList>
            <person name="Martinez-Camara R."/>
            <person name="Santoyo G."/>
            <person name="Moreno-Hagelsieb G."/>
            <person name="Valencia-Cantero E."/>
        </authorList>
    </citation>
    <scope>NUCLEOTIDE SEQUENCE [LARGE SCALE GENOMIC DNA]</scope>
    <source>
        <strain evidence="2 3">UMCV2</strain>
    </source>
</reference>
<gene>
    <name evidence="2" type="ORF">CVO76_02465</name>
</gene>
<keyword evidence="1" id="KW-1133">Transmembrane helix</keyword>
<dbReference type="RefSeq" id="WP_133083140.1">
    <property type="nucleotide sequence ID" value="NZ_CP024915.1"/>
</dbReference>
<feature type="transmembrane region" description="Helical" evidence="1">
    <location>
        <begin position="24"/>
        <end position="45"/>
    </location>
</feature>